<protein>
    <submittedName>
        <fullName evidence="1">Uncharacterized protein</fullName>
    </submittedName>
</protein>
<gene>
    <name evidence="1" type="ORF">CHARACLAT_016995</name>
</gene>
<keyword evidence="2" id="KW-1185">Reference proteome</keyword>
<dbReference type="Proteomes" id="UP001352852">
    <property type="component" value="Unassembled WGS sequence"/>
</dbReference>
<accession>A0ABU7CS09</accession>
<reference evidence="1 2" key="1">
    <citation type="submission" date="2021-06" db="EMBL/GenBank/DDBJ databases">
        <authorList>
            <person name="Palmer J.M."/>
        </authorList>
    </citation>
    <scope>NUCLEOTIDE SEQUENCE [LARGE SCALE GENOMIC DNA]</scope>
    <source>
        <strain evidence="1 2">CL_MEX2019</strain>
        <tissue evidence="1">Muscle</tissue>
    </source>
</reference>
<proteinExistence type="predicted"/>
<organism evidence="1 2">
    <name type="scientific">Characodon lateralis</name>
    <dbReference type="NCBI Taxonomy" id="208331"/>
    <lineage>
        <taxon>Eukaryota</taxon>
        <taxon>Metazoa</taxon>
        <taxon>Chordata</taxon>
        <taxon>Craniata</taxon>
        <taxon>Vertebrata</taxon>
        <taxon>Euteleostomi</taxon>
        <taxon>Actinopterygii</taxon>
        <taxon>Neopterygii</taxon>
        <taxon>Teleostei</taxon>
        <taxon>Neoteleostei</taxon>
        <taxon>Acanthomorphata</taxon>
        <taxon>Ovalentaria</taxon>
        <taxon>Atherinomorphae</taxon>
        <taxon>Cyprinodontiformes</taxon>
        <taxon>Goodeidae</taxon>
        <taxon>Characodon</taxon>
    </lineage>
</organism>
<dbReference type="EMBL" id="JAHUTJ010001403">
    <property type="protein sequence ID" value="MED6264659.1"/>
    <property type="molecule type" value="Genomic_DNA"/>
</dbReference>
<comment type="caution">
    <text evidence="1">The sequence shown here is derived from an EMBL/GenBank/DDBJ whole genome shotgun (WGS) entry which is preliminary data.</text>
</comment>
<sequence length="82" mass="9326">MRQLVRGRLQGTEGEGLIDKMSRECRERDLEIMVLSDKNNLKRSHCLLLWGEGTFHMTPEHGGGEQLTAASLRRACCQHFDA</sequence>
<name>A0ABU7CS09_9TELE</name>
<evidence type="ECO:0000313" key="1">
    <source>
        <dbReference type="EMBL" id="MED6264659.1"/>
    </source>
</evidence>
<evidence type="ECO:0000313" key="2">
    <source>
        <dbReference type="Proteomes" id="UP001352852"/>
    </source>
</evidence>